<keyword evidence="3" id="KW-1185">Reference proteome</keyword>
<feature type="region of interest" description="Disordered" evidence="1">
    <location>
        <begin position="56"/>
        <end position="78"/>
    </location>
</feature>
<gene>
    <name evidence="2" type="ORF">CCH79_00021097</name>
</gene>
<evidence type="ECO:0000256" key="1">
    <source>
        <dbReference type="SAM" id="MobiDB-lite"/>
    </source>
</evidence>
<protein>
    <submittedName>
        <fullName evidence="2">Uncharacterized protein</fullName>
    </submittedName>
</protein>
<dbReference type="AlphaFoldDB" id="A0A315V5E9"/>
<comment type="caution">
    <text evidence="2">The sequence shown here is derived from an EMBL/GenBank/DDBJ whole genome shotgun (WGS) entry which is preliminary data.</text>
</comment>
<evidence type="ECO:0000313" key="2">
    <source>
        <dbReference type="EMBL" id="PWA18558.1"/>
    </source>
</evidence>
<feature type="region of interest" description="Disordered" evidence="1">
    <location>
        <begin position="203"/>
        <end position="239"/>
    </location>
</feature>
<reference evidence="2 3" key="1">
    <citation type="journal article" date="2018" name="G3 (Bethesda)">
        <title>A High-Quality Reference Genome for the Invasive Mosquitofish Gambusia affinis Using a Chicago Library.</title>
        <authorList>
            <person name="Hoffberg S.L."/>
            <person name="Troendle N.J."/>
            <person name="Glenn T.C."/>
            <person name="Mahmud O."/>
            <person name="Louha S."/>
            <person name="Chalopin D."/>
            <person name="Bennetzen J.L."/>
            <person name="Mauricio R."/>
        </authorList>
    </citation>
    <scope>NUCLEOTIDE SEQUENCE [LARGE SCALE GENOMIC DNA]</scope>
    <source>
        <strain evidence="2">NE01/NJP1002.9</strain>
        <tissue evidence="2">Muscle</tissue>
    </source>
</reference>
<dbReference type="Proteomes" id="UP000250572">
    <property type="component" value="Unassembled WGS sequence"/>
</dbReference>
<proteinExistence type="predicted"/>
<dbReference type="EMBL" id="NHOQ01002294">
    <property type="protein sequence ID" value="PWA18558.1"/>
    <property type="molecule type" value="Genomic_DNA"/>
</dbReference>
<feature type="region of interest" description="Disordered" evidence="1">
    <location>
        <begin position="260"/>
        <end position="316"/>
    </location>
</feature>
<name>A0A315V5E9_GAMAF</name>
<accession>A0A315V5E9</accession>
<organism evidence="2 3">
    <name type="scientific">Gambusia affinis</name>
    <name type="common">Western mosquitofish</name>
    <name type="synonym">Heterandria affinis</name>
    <dbReference type="NCBI Taxonomy" id="33528"/>
    <lineage>
        <taxon>Eukaryota</taxon>
        <taxon>Metazoa</taxon>
        <taxon>Chordata</taxon>
        <taxon>Craniata</taxon>
        <taxon>Vertebrata</taxon>
        <taxon>Euteleostomi</taxon>
        <taxon>Actinopterygii</taxon>
        <taxon>Neopterygii</taxon>
        <taxon>Teleostei</taxon>
        <taxon>Neoteleostei</taxon>
        <taxon>Acanthomorphata</taxon>
        <taxon>Ovalentaria</taxon>
        <taxon>Atherinomorphae</taxon>
        <taxon>Cyprinodontiformes</taxon>
        <taxon>Poeciliidae</taxon>
        <taxon>Poeciliinae</taxon>
        <taxon>Gambusia</taxon>
    </lineage>
</organism>
<feature type="compositionally biased region" description="Basic and acidic residues" evidence="1">
    <location>
        <begin position="203"/>
        <end position="213"/>
    </location>
</feature>
<evidence type="ECO:0000313" key="3">
    <source>
        <dbReference type="Proteomes" id="UP000250572"/>
    </source>
</evidence>
<feature type="compositionally biased region" description="Basic and acidic residues" evidence="1">
    <location>
        <begin position="300"/>
        <end position="316"/>
    </location>
</feature>
<sequence>MEKEAVGYRSAADLKIIDQREDEVKRLEFELSRKIDDIGILKKEVSHHKDRCRRLEGKTDELEKQLEREEKEKKDILKKLPKPKTEEIIFKSKKEFRAESNSELSALQRQVAAMNMNENKCFDRPESDWRKLKEEIKALNGQVEALIEDRQRDREHTDKLIAKMCKLKDNYYMEKMKEEDLQMKYKDLKKEYEDLWKEYEDLNESKTSKEANVKNDIAVETPTSQSKVDRQTDKQISFLPPIDKRSIRYQTLTLGEGKLVPHFKEDKLVTQGKINQLKPTPPSSRKPEMPSTSTGRKRSLRETKQRKDGGRPGRAA</sequence>